<dbReference type="EMBL" id="MNCJ02000332">
    <property type="protein sequence ID" value="KAF5757687.1"/>
    <property type="molecule type" value="Genomic_DNA"/>
</dbReference>
<dbReference type="Gene3D" id="3.40.50.300">
    <property type="entry name" value="P-loop containing nucleotide triphosphate hydrolases"/>
    <property type="match status" value="1"/>
</dbReference>
<dbReference type="Gramene" id="mRNA:HanXRQr2_Chr17g0829601">
    <property type="protein sequence ID" value="mRNA:HanXRQr2_Chr17g0829601"/>
    <property type="gene ID" value="HanXRQr2_Chr17g0829601"/>
</dbReference>
<keyword evidence="2" id="KW-0547">Nucleotide-binding</keyword>
<evidence type="ECO:0000313" key="6">
    <source>
        <dbReference type="Proteomes" id="UP000215914"/>
    </source>
</evidence>
<keyword evidence="6" id="KW-1185">Reference proteome</keyword>
<feature type="domain" description="ATPase AAA-type core" evidence="4">
    <location>
        <begin position="17"/>
        <end position="58"/>
    </location>
</feature>
<comment type="caution">
    <text evidence="5">The sequence shown here is derived from an EMBL/GenBank/DDBJ whole genome shotgun (WGS) entry which is preliminary data.</text>
</comment>
<evidence type="ECO:0000256" key="1">
    <source>
        <dbReference type="ARBA" id="ARBA00006914"/>
    </source>
</evidence>
<dbReference type="AlphaFoldDB" id="A0A9K3DLC0"/>
<dbReference type="SUPFAM" id="SSF52540">
    <property type="entry name" value="P-loop containing nucleoside triphosphate hydrolases"/>
    <property type="match status" value="1"/>
</dbReference>
<dbReference type="EC" id="3.6.4.6" evidence="5"/>
<dbReference type="GO" id="GO:0005524">
    <property type="term" value="F:ATP binding"/>
    <property type="evidence" value="ECO:0007669"/>
    <property type="project" value="UniProtKB-KW"/>
</dbReference>
<evidence type="ECO:0000259" key="4">
    <source>
        <dbReference type="Pfam" id="PF00004"/>
    </source>
</evidence>
<dbReference type="PANTHER" id="PTHR23069:SF7">
    <property type="entry name" value="P-LOOP CONTAINING NUCLEOSIDE TRIPHOSPHATE HYDROLASES SUPERFAMILY PROTEIN"/>
    <property type="match status" value="1"/>
</dbReference>
<organism evidence="5 6">
    <name type="scientific">Helianthus annuus</name>
    <name type="common">Common sunflower</name>
    <dbReference type="NCBI Taxonomy" id="4232"/>
    <lineage>
        <taxon>Eukaryota</taxon>
        <taxon>Viridiplantae</taxon>
        <taxon>Streptophyta</taxon>
        <taxon>Embryophyta</taxon>
        <taxon>Tracheophyta</taxon>
        <taxon>Spermatophyta</taxon>
        <taxon>Magnoliopsida</taxon>
        <taxon>eudicotyledons</taxon>
        <taxon>Gunneridae</taxon>
        <taxon>Pentapetalae</taxon>
        <taxon>asterids</taxon>
        <taxon>campanulids</taxon>
        <taxon>Asterales</taxon>
        <taxon>Asteraceae</taxon>
        <taxon>Asteroideae</taxon>
        <taxon>Heliantheae alliance</taxon>
        <taxon>Heliantheae</taxon>
        <taxon>Helianthus</taxon>
    </lineage>
</organism>
<dbReference type="Proteomes" id="UP000215914">
    <property type="component" value="Unassembled WGS sequence"/>
</dbReference>
<gene>
    <name evidence="5" type="ORF">HanXRQr2_Chr17g0829601</name>
</gene>
<name>A0A9K3DLC0_HELAN</name>
<evidence type="ECO:0000256" key="2">
    <source>
        <dbReference type="ARBA" id="ARBA00022741"/>
    </source>
</evidence>
<dbReference type="GO" id="GO:0016887">
    <property type="term" value="F:ATP hydrolysis activity"/>
    <property type="evidence" value="ECO:0007669"/>
    <property type="project" value="InterPro"/>
</dbReference>
<reference evidence="5" key="1">
    <citation type="journal article" date="2017" name="Nature">
        <title>The sunflower genome provides insights into oil metabolism, flowering and Asterid evolution.</title>
        <authorList>
            <person name="Badouin H."/>
            <person name="Gouzy J."/>
            <person name="Grassa C.J."/>
            <person name="Murat F."/>
            <person name="Staton S.E."/>
            <person name="Cottret L."/>
            <person name="Lelandais-Briere C."/>
            <person name="Owens G.L."/>
            <person name="Carrere S."/>
            <person name="Mayjonade B."/>
            <person name="Legrand L."/>
            <person name="Gill N."/>
            <person name="Kane N.C."/>
            <person name="Bowers J.E."/>
            <person name="Hubner S."/>
            <person name="Bellec A."/>
            <person name="Berard A."/>
            <person name="Berges H."/>
            <person name="Blanchet N."/>
            <person name="Boniface M.C."/>
            <person name="Brunel D."/>
            <person name="Catrice O."/>
            <person name="Chaidir N."/>
            <person name="Claudel C."/>
            <person name="Donnadieu C."/>
            <person name="Faraut T."/>
            <person name="Fievet G."/>
            <person name="Helmstetter N."/>
            <person name="King M."/>
            <person name="Knapp S.J."/>
            <person name="Lai Z."/>
            <person name="Le Paslier M.C."/>
            <person name="Lippi Y."/>
            <person name="Lorenzon L."/>
            <person name="Mandel J.R."/>
            <person name="Marage G."/>
            <person name="Marchand G."/>
            <person name="Marquand E."/>
            <person name="Bret-Mestries E."/>
            <person name="Morien E."/>
            <person name="Nambeesan S."/>
            <person name="Nguyen T."/>
            <person name="Pegot-Espagnet P."/>
            <person name="Pouilly N."/>
            <person name="Raftis F."/>
            <person name="Sallet E."/>
            <person name="Schiex T."/>
            <person name="Thomas J."/>
            <person name="Vandecasteele C."/>
            <person name="Vares D."/>
            <person name="Vear F."/>
            <person name="Vautrin S."/>
            <person name="Crespi M."/>
            <person name="Mangin B."/>
            <person name="Burke J.M."/>
            <person name="Salse J."/>
            <person name="Munos S."/>
            <person name="Vincourt P."/>
            <person name="Rieseberg L.H."/>
            <person name="Langlade N.B."/>
        </authorList>
    </citation>
    <scope>NUCLEOTIDE SEQUENCE</scope>
    <source>
        <tissue evidence="5">Leaves</tissue>
    </source>
</reference>
<evidence type="ECO:0000313" key="5">
    <source>
        <dbReference type="EMBL" id="KAF5757687.1"/>
    </source>
</evidence>
<keyword evidence="5" id="KW-0378">Hydrolase</keyword>
<dbReference type="InterPro" id="IPR045199">
    <property type="entry name" value="ATAD2-like"/>
</dbReference>
<sequence>MGEDGDSRKVILKGMRYREVERRIVSQLLTLMDGLKSHAHVIVMGATNCPNLIDPALR</sequence>
<evidence type="ECO:0000256" key="3">
    <source>
        <dbReference type="ARBA" id="ARBA00022840"/>
    </source>
</evidence>
<dbReference type="Pfam" id="PF00004">
    <property type="entry name" value="AAA"/>
    <property type="match status" value="1"/>
</dbReference>
<dbReference type="InterPro" id="IPR003959">
    <property type="entry name" value="ATPase_AAA_core"/>
</dbReference>
<keyword evidence="3" id="KW-0067">ATP-binding</keyword>
<proteinExistence type="inferred from homology"/>
<accession>A0A9K3DLC0</accession>
<dbReference type="PANTHER" id="PTHR23069">
    <property type="entry name" value="AAA DOMAIN-CONTAINING"/>
    <property type="match status" value="1"/>
</dbReference>
<reference evidence="5" key="2">
    <citation type="submission" date="2020-06" db="EMBL/GenBank/DDBJ databases">
        <title>Helianthus annuus Genome sequencing and assembly Release 2.</title>
        <authorList>
            <person name="Gouzy J."/>
            <person name="Langlade N."/>
            <person name="Munos S."/>
        </authorList>
    </citation>
    <scope>NUCLEOTIDE SEQUENCE</scope>
    <source>
        <tissue evidence="5">Leaves</tissue>
    </source>
</reference>
<comment type="similarity">
    <text evidence="1">Belongs to the AAA ATPase family.</text>
</comment>
<protein>
    <submittedName>
        <fullName evidence="5">Vesicle-fusing ATPase</fullName>
        <ecNumber evidence="5">3.6.4.6</ecNumber>
    </submittedName>
</protein>
<dbReference type="InterPro" id="IPR027417">
    <property type="entry name" value="P-loop_NTPase"/>
</dbReference>